<organism evidence="1">
    <name type="scientific">Anguilla anguilla</name>
    <name type="common">European freshwater eel</name>
    <name type="synonym">Muraena anguilla</name>
    <dbReference type="NCBI Taxonomy" id="7936"/>
    <lineage>
        <taxon>Eukaryota</taxon>
        <taxon>Metazoa</taxon>
        <taxon>Chordata</taxon>
        <taxon>Craniata</taxon>
        <taxon>Vertebrata</taxon>
        <taxon>Euteleostomi</taxon>
        <taxon>Actinopterygii</taxon>
        <taxon>Neopterygii</taxon>
        <taxon>Teleostei</taxon>
        <taxon>Anguilliformes</taxon>
        <taxon>Anguillidae</taxon>
        <taxon>Anguilla</taxon>
    </lineage>
</organism>
<evidence type="ECO:0000313" key="1">
    <source>
        <dbReference type="EMBL" id="JAH48814.1"/>
    </source>
</evidence>
<sequence>MPNWRVRKRELMDCTGYVDTSGRSMLKFIMQSDQEKY</sequence>
<name>A0A0E9T5C9_ANGAN</name>
<dbReference type="AlphaFoldDB" id="A0A0E9T5C9"/>
<accession>A0A0E9T5C9</accession>
<proteinExistence type="predicted"/>
<reference evidence="1" key="2">
    <citation type="journal article" date="2015" name="Fish Shellfish Immunol.">
        <title>Early steps in the European eel (Anguilla anguilla)-Vibrio vulnificus interaction in the gills: Role of the RtxA13 toxin.</title>
        <authorList>
            <person name="Callol A."/>
            <person name="Pajuelo D."/>
            <person name="Ebbesson L."/>
            <person name="Teles M."/>
            <person name="MacKenzie S."/>
            <person name="Amaro C."/>
        </authorList>
    </citation>
    <scope>NUCLEOTIDE SEQUENCE</scope>
</reference>
<reference evidence="1" key="1">
    <citation type="submission" date="2014-11" db="EMBL/GenBank/DDBJ databases">
        <authorList>
            <person name="Amaro Gonzalez C."/>
        </authorList>
    </citation>
    <scope>NUCLEOTIDE SEQUENCE</scope>
</reference>
<dbReference type="EMBL" id="GBXM01059763">
    <property type="protein sequence ID" value="JAH48814.1"/>
    <property type="molecule type" value="Transcribed_RNA"/>
</dbReference>
<protein>
    <submittedName>
        <fullName evidence="1">Uncharacterized protein</fullName>
    </submittedName>
</protein>